<evidence type="ECO:0000313" key="3">
    <source>
        <dbReference type="Proteomes" id="UP000180235"/>
    </source>
</evidence>
<protein>
    <recommendedName>
        <fullName evidence="1">DUF5615 domain-containing protein</fullName>
    </recommendedName>
</protein>
<keyword evidence="3" id="KW-1185">Reference proteome</keyword>
<name>A0A1J0AB73_9CYAN</name>
<feature type="domain" description="DUF5615" evidence="1">
    <location>
        <begin position="6"/>
        <end position="112"/>
    </location>
</feature>
<organism evidence="2 3">
    <name type="scientific">Gloeomargarita lithophora Alchichica-D10</name>
    <dbReference type="NCBI Taxonomy" id="1188229"/>
    <lineage>
        <taxon>Bacteria</taxon>
        <taxon>Bacillati</taxon>
        <taxon>Cyanobacteriota</taxon>
        <taxon>Cyanophyceae</taxon>
        <taxon>Gloeomargaritales</taxon>
        <taxon>Gloeomargaritaceae</taxon>
        <taxon>Gloeomargarita</taxon>
    </lineage>
</organism>
<dbReference type="STRING" id="1188229.GlitD10_0849"/>
<gene>
    <name evidence="2" type="ORF">GlitD10_0849</name>
</gene>
<evidence type="ECO:0000259" key="1">
    <source>
        <dbReference type="Pfam" id="PF18480"/>
    </source>
</evidence>
<reference evidence="2 3" key="1">
    <citation type="submission" date="2016-10" db="EMBL/GenBank/DDBJ databases">
        <title>Description of Gloeomargarita lithophora gen. nov., sp. nov., a thylakoid-bearing basal-branching cyanobacterium with intracellular carbonates, and proposal for Gloeomargaritales ord. nov.</title>
        <authorList>
            <person name="Moreira D."/>
            <person name="Tavera R."/>
            <person name="Benzerara K."/>
            <person name="Skouri-Panet F."/>
            <person name="Couradeau E."/>
            <person name="Gerard E."/>
            <person name="Loussert C."/>
            <person name="Novelo E."/>
            <person name="Zivanovic Y."/>
            <person name="Lopez-Garcia P."/>
        </authorList>
    </citation>
    <scope>NUCLEOTIDE SEQUENCE [LARGE SCALE GENOMIC DNA]</scope>
    <source>
        <strain evidence="2 3">D10</strain>
    </source>
</reference>
<dbReference type="RefSeq" id="WP_071453794.1">
    <property type="nucleotide sequence ID" value="NZ_CP017675.1"/>
</dbReference>
<sequence length="117" mass="13149">MTKIQFQADADLRQAIVTGVLRREPKLDFRSANEAELEGIKDHDVLSIAARDGRVLVTHDRKTMPTEFGQFITSQTSFGVLILSQNLPMSGAIDAIILVWEVSTAEEWINQIMTFPF</sequence>
<evidence type="ECO:0000313" key="2">
    <source>
        <dbReference type="EMBL" id="APB33165.1"/>
    </source>
</evidence>
<dbReference type="OrthoDB" id="530832at2"/>
<proteinExistence type="predicted"/>
<dbReference type="AlphaFoldDB" id="A0A1J0AB73"/>
<dbReference type="EMBL" id="CP017675">
    <property type="protein sequence ID" value="APB33165.1"/>
    <property type="molecule type" value="Genomic_DNA"/>
</dbReference>
<dbReference type="KEGG" id="glt:GlitD10_0849"/>
<dbReference type="Proteomes" id="UP000180235">
    <property type="component" value="Chromosome"/>
</dbReference>
<dbReference type="InterPro" id="IPR041049">
    <property type="entry name" value="DUF5615"/>
</dbReference>
<accession>A0A1J0AB73</accession>
<dbReference type="Pfam" id="PF18480">
    <property type="entry name" value="DUF5615"/>
    <property type="match status" value="1"/>
</dbReference>